<dbReference type="Proteomes" id="UP001079657">
    <property type="component" value="Unassembled WGS sequence"/>
</dbReference>
<dbReference type="PANTHER" id="PTHR46517">
    <property type="entry name" value="FRUCTOSE-2,6-BISPHOSPHATASE TIGAR"/>
    <property type="match status" value="1"/>
</dbReference>
<dbReference type="InterPro" id="IPR029033">
    <property type="entry name" value="His_PPase_superfam"/>
</dbReference>
<evidence type="ECO:0000256" key="1">
    <source>
        <dbReference type="ARBA" id="ARBA00022801"/>
    </source>
</evidence>
<dbReference type="NCBIfam" id="TIGR03162">
    <property type="entry name" value="ribazole_cobC"/>
    <property type="match status" value="1"/>
</dbReference>
<dbReference type="Gene3D" id="3.40.50.1240">
    <property type="entry name" value="Phosphoglycerate mutase-like"/>
    <property type="match status" value="1"/>
</dbReference>
<gene>
    <name evidence="3" type="primary">cobC</name>
    <name evidence="3" type="ORF">OXH55_16245</name>
</gene>
<evidence type="ECO:0000313" key="4">
    <source>
        <dbReference type="Proteomes" id="UP001079657"/>
    </source>
</evidence>
<sequence length="196" mass="23358">MNIYFLRHGQTEQNKNKTYYGRLDVKLNSTGIIQAEKAGEFFKNIELDKVFISEKTRTLQTAEIVLKGRETKLIKDRRINEIDFGVFEGKTYDEICKLYPEEVKLWEKEWERFCPMNGESYEMFYKRVKSFMEDIKKLDAENILVVAHGGVIRAVYSYILDENLRFYWKFSSRNGDISLIKYKYGDFFIDSIMHVD</sequence>
<dbReference type="PANTHER" id="PTHR46517:SF1">
    <property type="entry name" value="FRUCTOSE-2,6-BISPHOSPHATASE TIGAR"/>
    <property type="match status" value="1"/>
</dbReference>
<accession>A0ABT4CT02</accession>
<dbReference type="Pfam" id="PF00300">
    <property type="entry name" value="His_Phos_1"/>
    <property type="match status" value="1"/>
</dbReference>
<dbReference type="EC" id="3.1.3.73" evidence="2"/>
<keyword evidence="1" id="KW-0378">Hydrolase</keyword>
<protein>
    <recommendedName>
        <fullName evidence="2">Alpha-ribazole phosphatase</fullName>
        <ecNumber evidence="2">3.1.3.73</ecNumber>
    </recommendedName>
</protein>
<dbReference type="SMART" id="SM00855">
    <property type="entry name" value="PGAM"/>
    <property type="match status" value="1"/>
</dbReference>
<dbReference type="EMBL" id="JAPQES010000006">
    <property type="protein sequence ID" value="MCY6372182.1"/>
    <property type="molecule type" value="Genomic_DNA"/>
</dbReference>
<dbReference type="InterPro" id="IPR017578">
    <property type="entry name" value="Ribazole_CobC"/>
</dbReference>
<organism evidence="3 4">
    <name type="scientific">Clostridium ganghwense</name>
    <dbReference type="NCBI Taxonomy" id="312089"/>
    <lineage>
        <taxon>Bacteria</taxon>
        <taxon>Bacillati</taxon>
        <taxon>Bacillota</taxon>
        <taxon>Clostridia</taxon>
        <taxon>Eubacteriales</taxon>
        <taxon>Clostridiaceae</taxon>
        <taxon>Clostridium</taxon>
    </lineage>
</organism>
<reference evidence="3" key="1">
    <citation type="submission" date="2022-12" db="EMBL/GenBank/DDBJ databases">
        <authorList>
            <person name="Wang J."/>
        </authorList>
    </citation>
    <scope>NUCLEOTIDE SEQUENCE</scope>
    <source>
        <strain evidence="3">HY-42-06</strain>
    </source>
</reference>
<proteinExistence type="predicted"/>
<name>A0ABT4CT02_9CLOT</name>
<dbReference type="InterPro" id="IPR013078">
    <property type="entry name" value="His_Pase_superF_clade-1"/>
</dbReference>
<dbReference type="PIRSF" id="PIRSF000709">
    <property type="entry name" value="6PFK_2-Ptase"/>
    <property type="match status" value="1"/>
</dbReference>
<dbReference type="CDD" id="cd07067">
    <property type="entry name" value="HP_PGM_like"/>
    <property type="match status" value="1"/>
</dbReference>
<dbReference type="InterPro" id="IPR051695">
    <property type="entry name" value="Phosphoglycerate_Mutase"/>
</dbReference>
<dbReference type="SUPFAM" id="SSF53254">
    <property type="entry name" value="Phosphoglycerate mutase-like"/>
    <property type="match status" value="1"/>
</dbReference>
<dbReference type="RefSeq" id="WP_268051117.1">
    <property type="nucleotide sequence ID" value="NZ_JAPQES010000006.1"/>
</dbReference>
<evidence type="ECO:0000256" key="2">
    <source>
        <dbReference type="NCBIfam" id="TIGR03162"/>
    </source>
</evidence>
<keyword evidence="4" id="KW-1185">Reference proteome</keyword>
<evidence type="ECO:0000313" key="3">
    <source>
        <dbReference type="EMBL" id="MCY6372182.1"/>
    </source>
</evidence>
<comment type="caution">
    <text evidence="3">The sequence shown here is derived from an EMBL/GenBank/DDBJ whole genome shotgun (WGS) entry which is preliminary data.</text>
</comment>